<dbReference type="EMBL" id="QWEE01000217">
    <property type="protein sequence ID" value="RII90615.1"/>
    <property type="molecule type" value="Genomic_DNA"/>
</dbReference>
<gene>
    <name evidence="2" type="ORF">DZF98_11415</name>
</gene>
<feature type="domain" description="DUF2510" evidence="1">
    <location>
        <begin position="10"/>
        <end position="40"/>
    </location>
</feature>
<dbReference type="RefSeq" id="WP_147361705.1">
    <property type="nucleotide sequence ID" value="NZ_QWEE01000217.1"/>
</dbReference>
<name>A0ABX9N4R2_9MICO</name>
<reference evidence="2 3" key="1">
    <citation type="submission" date="2018-08" db="EMBL/GenBank/DDBJ databases">
        <title>Genome Sequence of Clavibacter michiganensis Subspecies type strains, and the Atypical Peach-Colored Strains Isolated from Tomato.</title>
        <authorList>
            <person name="Osdaghi E."/>
            <person name="Portier P."/>
            <person name="Briand M."/>
            <person name="Jacques M.-A."/>
        </authorList>
    </citation>
    <scope>NUCLEOTIDE SEQUENCE [LARGE SCALE GENOMIC DNA]</scope>
    <source>
        <strain evidence="2 3">CFBP 8216</strain>
    </source>
</reference>
<evidence type="ECO:0000313" key="3">
    <source>
        <dbReference type="Proteomes" id="UP000265355"/>
    </source>
</evidence>
<evidence type="ECO:0000259" key="1">
    <source>
        <dbReference type="Pfam" id="PF10708"/>
    </source>
</evidence>
<dbReference type="InterPro" id="IPR018929">
    <property type="entry name" value="DUF2510"/>
</dbReference>
<accession>A0ABX9N4R2</accession>
<keyword evidence="3" id="KW-1185">Reference proteome</keyword>
<protein>
    <submittedName>
        <fullName evidence="2">DUF2510 domain-containing protein</fullName>
    </submittedName>
</protein>
<proteinExistence type="predicted"/>
<dbReference type="Proteomes" id="UP000265355">
    <property type="component" value="Unassembled WGS sequence"/>
</dbReference>
<comment type="caution">
    <text evidence="2">The sequence shown here is derived from an EMBL/GenBank/DDBJ whole genome shotgun (WGS) entry which is preliminary data.</text>
</comment>
<evidence type="ECO:0000313" key="2">
    <source>
        <dbReference type="EMBL" id="RII90615.1"/>
    </source>
</evidence>
<sequence length="69" mass="7005">MPDVPSAASAGWFPDGSGQLRYWDGSVWTHHVAPMVQPTATQAPASSAAATAAVAASQQVEAARNARAA</sequence>
<dbReference type="Pfam" id="PF10708">
    <property type="entry name" value="DUF2510"/>
    <property type="match status" value="1"/>
</dbReference>
<organism evidence="2 3">
    <name type="scientific">Clavibacter californiensis</name>
    <dbReference type="NCBI Taxonomy" id="1401995"/>
    <lineage>
        <taxon>Bacteria</taxon>
        <taxon>Bacillati</taxon>
        <taxon>Actinomycetota</taxon>
        <taxon>Actinomycetes</taxon>
        <taxon>Micrococcales</taxon>
        <taxon>Microbacteriaceae</taxon>
        <taxon>Clavibacter</taxon>
    </lineage>
</organism>
<feature type="non-terminal residue" evidence="2">
    <location>
        <position position="69"/>
    </location>
</feature>